<dbReference type="Gene3D" id="3.40.50.2300">
    <property type="match status" value="2"/>
</dbReference>
<evidence type="ECO:0000256" key="1">
    <source>
        <dbReference type="ARBA" id="ARBA00023015"/>
    </source>
</evidence>
<keyword evidence="6" id="KW-1185">Reference proteome</keyword>
<dbReference type="PROSITE" id="PS50932">
    <property type="entry name" value="HTH_LACI_2"/>
    <property type="match status" value="1"/>
</dbReference>
<evidence type="ECO:0000313" key="6">
    <source>
        <dbReference type="Proteomes" id="UP001597327"/>
    </source>
</evidence>
<dbReference type="Gene3D" id="1.10.260.40">
    <property type="entry name" value="lambda repressor-like DNA-binding domains"/>
    <property type="match status" value="1"/>
</dbReference>
<dbReference type="InterPro" id="IPR000843">
    <property type="entry name" value="HTH_LacI"/>
</dbReference>
<dbReference type="InterPro" id="IPR028082">
    <property type="entry name" value="Peripla_BP_I"/>
</dbReference>
<accession>A0ABW4K2V9</accession>
<reference evidence="6" key="1">
    <citation type="journal article" date="2019" name="Int. J. Syst. Evol. Microbiol.">
        <title>The Global Catalogue of Microorganisms (GCM) 10K type strain sequencing project: providing services to taxonomists for standard genome sequencing and annotation.</title>
        <authorList>
            <consortium name="The Broad Institute Genomics Platform"/>
            <consortium name="The Broad Institute Genome Sequencing Center for Infectious Disease"/>
            <person name="Wu L."/>
            <person name="Ma J."/>
        </authorList>
    </citation>
    <scope>NUCLEOTIDE SEQUENCE [LARGE SCALE GENOMIC DNA]</scope>
    <source>
        <strain evidence="6">JCM 3369</strain>
    </source>
</reference>
<dbReference type="CDD" id="cd06278">
    <property type="entry name" value="PBP1_LacI-like"/>
    <property type="match status" value="1"/>
</dbReference>
<keyword evidence="2 5" id="KW-0238">DNA-binding</keyword>
<comment type="caution">
    <text evidence="5">The sequence shown here is derived from an EMBL/GenBank/DDBJ whole genome shotgun (WGS) entry which is preliminary data.</text>
</comment>
<dbReference type="EMBL" id="JBHUFA010000015">
    <property type="protein sequence ID" value="MFD1697326.1"/>
    <property type="molecule type" value="Genomic_DNA"/>
</dbReference>
<feature type="domain" description="HTH lacI-type" evidence="4">
    <location>
        <begin position="14"/>
        <end position="68"/>
    </location>
</feature>
<organism evidence="5 6">
    <name type="scientific">Roseibium aestuarii</name>
    <dbReference type="NCBI Taxonomy" id="2600299"/>
    <lineage>
        <taxon>Bacteria</taxon>
        <taxon>Pseudomonadati</taxon>
        <taxon>Pseudomonadota</taxon>
        <taxon>Alphaproteobacteria</taxon>
        <taxon>Hyphomicrobiales</taxon>
        <taxon>Stappiaceae</taxon>
        <taxon>Roseibium</taxon>
    </lineage>
</organism>
<name>A0ABW4K2V9_9HYPH</name>
<dbReference type="SUPFAM" id="SSF53822">
    <property type="entry name" value="Periplasmic binding protein-like I"/>
    <property type="match status" value="1"/>
</dbReference>
<evidence type="ECO:0000313" key="5">
    <source>
        <dbReference type="EMBL" id="MFD1697326.1"/>
    </source>
</evidence>
<evidence type="ECO:0000256" key="2">
    <source>
        <dbReference type="ARBA" id="ARBA00023125"/>
    </source>
</evidence>
<dbReference type="InterPro" id="IPR010982">
    <property type="entry name" value="Lambda_DNA-bd_dom_sf"/>
</dbReference>
<sequence>MAQDTPVQPRPHRVTAADVAHQAGVSRSAVSRAFTPGAYLHQDKREHILKVAAELGYRPNALAAVLQGKGRSHLVAIVTGSLENFYDSEILSRLVQQLIAQGKWPVVLGGDDVPEADVMAVLGFPLDAMIVRGGSVPDEVVDHCAKLQIPMIVSGRILDHPGIDSVCCESEQGAALAVQALVEKGRRRIAYLGGQADLSSERERRAGFLSAMAAAGLAPVALTTGNYSYDGGLESTRSLLEQHPEIDGLFCANDAMALGALAVATGEMKRRVPETLSIIGFDDIALARWPSFGLTTIRNDIEETVSQMMRLLARRLDTPSAPAELVRIRPEFVPRLTH</sequence>
<dbReference type="CDD" id="cd01392">
    <property type="entry name" value="HTH_LacI"/>
    <property type="match status" value="1"/>
</dbReference>
<dbReference type="InterPro" id="IPR046335">
    <property type="entry name" value="LacI/GalR-like_sensor"/>
</dbReference>
<keyword evidence="1" id="KW-0805">Transcription regulation</keyword>
<dbReference type="PANTHER" id="PTHR30146:SF109">
    <property type="entry name" value="HTH-TYPE TRANSCRIPTIONAL REGULATOR GALS"/>
    <property type="match status" value="1"/>
</dbReference>
<dbReference type="PANTHER" id="PTHR30146">
    <property type="entry name" value="LACI-RELATED TRANSCRIPTIONAL REPRESSOR"/>
    <property type="match status" value="1"/>
</dbReference>
<protein>
    <submittedName>
        <fullName evidence="5">LacI family DNA-binding transcriptional regulator</fullName>
    </submittedName>
</protein>
<dbReference type="GO" id="GO:0003677">
    <property type="term" value="F:DNA binding"/>
    <property type="evidence" value="ECO:0007669"/>
    <property type="project" value="UniProtKB-KW"/>
</dbReference>
<dbReference type="RefSeq" id="WP_149893571.1">
    <property type="nucleotide sequence ID" value="NZ_JBHUFA010000015.1"/>
</dbReference>
<gene>
    <name evidence="5" type="ORF">ACFSC7_17560</name>
</gene>
<evidence type="ECO:0000256" key="3">
    <source>
        <dbReference type="ARBA" id="ARBA00023163"/>
    </source>
</evidence>
<evidence type="ECO:0000259" key="4">
    <source>
        <dbReference type="PROSITE" id="PS50932"/>
    </source>
</evidence>
<dbReference type="Pfam" id="PF00356">
    <property type="entry name" value="LacI"/>
    <property type="match status" value="1"/>
</dbReference>
<keyword evidence="3" id="KW-0804">Transcription</keyword>
<dbReference type="SMART" id="SM00354">
    <property type="entry name" value="HTH_LACI"/>
    <property type="match status" value="1"/>
</dbReference>
<dbReference type="SUPFAM" id="SSF47413">
    <property type="entry name" value="lambda repressor-like DNA-binding domains"/>
    <property type="match status" value="1"/>
</dbReference>
<proteinExistence type="predicted"/>
<dbReference type="Pfam" id="PF13377">
    <property type="entry name" value="Peripla_BP_3"/>
    <property type="match status" value="1"/>
</dbReference>
<dbReference type="Proteomes" id="UP001597327">
    <property type="component" value="Unassembled WGS sequence"/>
</dbReference>